<evidence type="ECO:0000313" key="2">
    <source>
        <dbReference type="EMBL" id="QUC08232.1"/>
    </source>
</evidence>
<dbReference type="RefSeq" id="WP_212323864.1">
    <property type="nucleotide sequence ID" value="NZ_AP024463.1"/>
</dbReference>
<keyword evidence="3" id="KW-1185">Reference proteome</keyword>
<keyword evidence="1" id="KW-0812">Transmembrane</keyword>
<evidence type="ECO:0000256" key="1">
    <source>
        <dbReference type="SAM" id="Phobius"/>
    </source>
</evidence>
<reference evidence="2 3" key="1">
    <citation type="submission" date="2021-03" db="EMBL/GenBank/DDBJ databases">
        <title>Human Oral Microbial Genomes.</title>
        <authorList>
            <person name="Johnston C.D."/>
            <person name="Chen T."/>
            <person name="Dewhirst F.E."/>
        </authorList>
    </citation>
    <scope>NUCLEOTIDE SEQUENCE [LARGE SCALE GENOMIC DNA]</scope>
    <source>
        <strain evidence="2 3">DSMZ 100122</strain>
    </source>
</reference>
<keyword evidence="1" id="KW-1133">Transmembrane helix</keyword>
<evidence type="ECO:0000313" key="3">
    <source>
        <dbReference type="Proteomes" id="UP000678513"/>
    </source>
</evidence>
<organism evidence="2 3">
    <name type="scientific">Arachnia rubra</name>
    <dbReference type="NCBI Taxonomy" id="1547448"/>
    <lineage>
        <taxon>Bacteria</taxon>
        <taxon>Bacillati</taxon>
        <taxon>Actinomycetota</taxon>
        <taxon>Actinomycetes</taxon>
        <taxon>Propionibacteriales</taxon>
        <taxon>Propionibacteriaceae</taxon>
        <taxon>Arachnia</taxon>
    </lineage>
</organism>
<proteinExistence type="predicted"/>
<dbReference type="EMBL" id="CP072384">
    <property type="protein sequence ID" value="QUC08232.1"/>
    <property type="molecule type" value="Genomic_DNA"/>
</dbReference>
<name>A0ABX7Y5Y7_9ACTN</name>
<feature type="transmembrane region" description="Helical" evidence="1">
    <location>
        <begin position="27"/>
        <end position="52"/>
    </location>
</feature>
<accession>A0ABX7Y5Y7</accession>
<sequence length="139" mass="15613">MLDGTPFPHYKFNSAGDLISGKEFSALIAWLHGVNYGDKILTCGIAVIMLIYSTRLIKSKKRTALVIAGAAQSLIMALEIVFFLIVHSYLTIELGSYMDVPFIEMFVMIMVLLVMAILPIVIIVFLRSRDVTTWCRTQH</sequence>
<feature type="transmembrane region" description="Helical" evidence="1">
    <location>
        <begin position="64"/>
        <end position="90"/>
    </location>
</feature>
<keyword evidence="1" id="KW-0472">Membrane</keyword>
<gene>
    <name evidence="2" type="ORF">J5A65_00285</name>
</gene>
<dbReference type="Proteomes" id="UP000678513">
    <property type="component" value="Chromosome"/>
</dbReference>
<feature type="transmembrane region" description="Helical" evidence="1">
    <location>
        <begin position="102"/>
        <end position="126"/>
    </location>
</feature>
<protein>
    <submittedName>
        <fullName evidence="2">Uncharacterized protein</fullName>
    </submittedName>
</protein>